<dbReference type="Gene3D" id="3.40.1620.10">
    <property type="entry name" value="YefM-like domain"/>
    <property type="match status" value="1"/>
</dbReference>
<evidence type="ECO:0000313" key="4">
    <source>
        <dbReference type="Proteomes" id="UP000010475"/>
    </source>
</evidence>
<protein>
    <recommendedName>
        <fullName evidence="2">Antitoxin</fullName>
    </recommendedName>
</protein>
<dbReference type="OrthoDB" id="9800503at2"/>
<dbReference type="eggNOG" id="COG4118">
    <property type="taxonomic scope" value="Bacteria"/>
</dbReference>
<sequence length="85" mass="9406">METVNIHQAKTNLSSLLSRVELGEEIVISNRGVPIAKLVPFSVSSNRRDSLGQDRGLFVVPEDFNAPLPEDILAAFEGNEECNFY</sequence>
<evidence type="ECO:0000256" key="2">
    <source>
        <dbReference type="RuleBase" id="RU362080"/>
    </source>
</evidence>
<dbReference type="InterPro" id="IPR036165">
    <property type="entry name" value="YefM-like_sf"/>
</dbReference>
<dbReference type="PATRIC" id="fig|56107.3.peg.5933"/>
<proteinExistence type="inferred from homology"/>
<dbReference type="SUPFAM" id="SSF143120">
    <property type="entry name" value="YefM-like"/>
    <property type="match status" value="1"/>
</dbReference>
<accession>K9X700</accession>
<dbReference type="NCBIfam" id="TIGR01552">
    <property type="entry name" value="phd_fam"/>
    <property type="match status" value="1"/>
</dbReference>
<evidence type="ECO:0000256" key="1">
    <source>
        <dbReference type="ARBA" id="ARBA00009981"/>
    </source>
</evidence>
<dbReference type="InterPro" id="IPR051416">
    <property type="entry name" value="phD-YefM_TA_antitoxins"/>
</dbReference>
<dbReference type="InterPro" id="IPR006442">
    <property type="entry name" value="Antitoxin_Phd/YefM"/>
</dbReference>
<organism evidence="3 4">
    <name type="scientific">Cylindrospermum stagnale PCC 7417</name>
    <dbReference type="NCBI Taxonomy" id="56107"/>
    <lineage>
        <taxon>Bacteria</taxon>
        <taxon>Bacillati</taxon>
        <taxon>Cyanobacteriota</taxon>
        <taxon>Cyanophyceae</taxon>
        <taxon>Nostocales</taxon>
        <taxon>Nostocaceae</taxon>
        <taxon>Cylindrospermum</taxon>
    </lineage>
</organism>
<keyword evidence="4" id="KW-1185">Reference proteome</keyword>
<dbReference type="Proteomes" id="UP000010475">
    <property type="component" value="Chromosome"/>
</dbReference>
<dbReference type="HOGENOM" id="CLU_163140_3_1_3"/>
<gene>
    <name evidence="3" type="ORF">Cylst_5400</name>
</gene>
<dbReference type="RefSeq" id="WP_015210657.1">
    <property type="nucleotide sequence ID" value="NC_019757.1"/>
</dbReference>
<dbReference type="Pfam" id="PF02604">
    <property type="entry name" value="PhdYeFM_antitox"/>
    <property type="match status" value="1"/>
</dbReference>
<dbReference type="KEGG" id="csg:Cylst_5400"/>
<comment type="similarity">
    <text evidence="1 2">Belongs to the phD/YefM antitoxin family.</text>
</comment>
<comment type="function">
    <text evidence="2">Antitoxin component of a type II toxin-antitoxin (TA) system.</text>
</comment>
<evidence type="ECO:0000313" key="3">
    <source>
        <dbReference type="EMBL" id="AFZ27422.1"/>
    </source>
</evidence>
<name>K9X700_9NOST</name>
<dbReference type="PANTHER" id="PTHR35377:SF7">
    <property type="entry name" value="SSL1004 PROTEIN"/>
    <property type="match status" value="1"/>
</dbReference>
<dbReference type="AlphaFoldDB" id="K9X700"/>
<dbReference type="PANTHER" id="PTHR35377">
    <property type="entry name" value="ANTITOXIN VAPB49-RELATED-RELATED"/>
    <property type="match status" value="1"/>
</dbReference>
<dbReference type="EMBL" id="CP003642">
    <property type="protein sequence ID" value="AFZ27422.1"/>
    <property type="molecule type" value="Genomic_DNA"/>
</dbReference>
<dbReference type="STRING" id="56107.Cylst_5400"/>
<reference evidence="3 4" key="1">
    <citation type="submission" date="2012-06" db="EMBL/GenBank/DDBJ databases">
        <title>Finished chromosome of genome of Cylindrospermum stagnale PCC 7417.</title>
        <authorList>
            <consortium name="US DOE Joint Genome Institute"/>
            <person name="Gugger M."/>
            <person name="Coursin T."/>
            <person name="Rippka R."/>
            <person name="Tandeau De Marsac N."/>
            <person name="Huntemann M."/>
            <person name="Wei C.-L."/>
            <person name="Han J."/>
            <person name="Detter J.C."/>
            <person name="Han C."/>
            <person name="Tapia R."/>
            <person name="Chen A."/>
            <person name="Kyrpides N."/>
            <person name="Mavromatis K."/>
            <person name="Markowitz V."/>
            <person name="Szeto E."/>
            <person name="Ivanova N."/>
            <person name="Pagani I."/>
            <person name="Pati A."/>
            <person name="Goodwin L."/>
            <person name="Nordberg H.P."/>
            <person name="Cantor M.N."/>
            <person name="Hua S.X."/>
            <person name="Woyke T."/>
            <person name="Kerfeld C.A."/>
        </authorList>
    </citation>
    <scope>NUCLEOTIDE SEQUENCE [LARGE SCALE GENOMIC DNA]</scope>
    <source>
        <strain evidence="3 4">PCC 7417</strain>
    </source>
</reference>